<name>A0A3P8EAZ8_HELPZ</name>
<reference evidence="1" key="1">
    <citation type="submission" date="2018-11" db="EMBL/GenBank/DDBJ databases">
        <authorList>
            <consortium name="Pathogen Informatics"/>
        </authorList>
    </citation>
    <scope>NUCLEOTIDE SEQUENCE [LARGE SCALE GENOMIC DNA]</scope>
</reference>
<sequence length="155" mass="17985">MLICLLLSCSNSNCRTWSKSIYRSILITRPTSHPPPPFFRIPSRCNIISLGMYNEITFEQELQHITNKRCKLYAYDMVPAASDESRNDSIRFQVLIEIHGSPADTVSLLRKISSQGYWLYSYEINGAWHHLCEFSFIHKSAFKRYGVTPVARYLD</sequence>
<dbReference type="EMBL" id="UZAH01036052">
    <property type="protein sequence ID" value="VDP43738.1"/>
    <property type="molecule type" value="Genomic_DNA"/>
</dbReference>
<dbReference type="PANTHER" id="PTHR32026:SF27">
    <property type="entry name" value="METHYLTRANSFERASE FKBM DOMAIN-CONTAINING PROTEIN-RELATED"/>
    <property type="match status" value="1"/>
</dbReference>
<gene>
    <name evidence="1" type="ORF">HPBE_LOCUS24249</name>
</gene>
<dbReference type="PANTHER" id="PTHR32026">
    <property type="entry name" value="METHYLTRANSFERASE-LIKE PROTEIN 24"/>
    <property type="match status" value="1"/>
</dbReference>
<evidence type="ECO:0000313" key="1">
    <source>
        <dbReference type="EMBL" id="VDP43738.1"/>
    </source>
</evidence>
<dbReference type="InterPro" id="IPR026913">
    <property type="entry name" value="METTL24"/>
</dbReference>
<dbReference type="AlphaFoldDB" id="A0A3P8EAZ8"/>
<dbReference type="OrthoDB" id="10006218at2759"/>
<proteinExistence type="predicted"/>
<organism evidence="1">
    <name type="scientific">Heligmosomoides polygyrus</name>
    <name type="common">Parasitic roundworm</name>
    <dbReference type="NCBI Taxonomy" id="6339"/>
    <lineage>
        <taxon>Eukaryota</taxon>
        <taxon>Metazoa</taxon>
        <taxon>Ecdysozoa</taxon>
        <taxon>Nematoda</taxon>
        <taxon>Chromadorea</taxon>
        <taxon>Rhabditida</taxon>
        <taxon>Rhabditina</taxon>
        <taxon>Rhabditomorpha</taxon>
        <taxon>Strongyloidea</taxon>
        <taxon>Heligmosomidae</taxon>
        <taxon>Heligmosomoides</taxon>
    </lineage>
</organism>
<accession>A0A3P8EAZ8</accession>
<protein>
    <recommendedName>
        <fullName evidence="2">Methyltransferase domain-containing protein</fullName>
    </recommendedName>
</protein>
<evidence type="ECO:0008006" key="2">
    <source>
        <dbReference type="Google" id="ProtNLM"/>
    </source>
</evidence>